<dbReference type="GO" id="GO:0003848">
    <property type="term" value="F:2-amino-4-hydroxy-6-hydroxymethyldihydropteridine diphosphokinase activity"/>
    <property type="evidence" value="ECO:0007669"/>
    <property type="project" value="UniProtKB-EC"/>
</dbReference>
<comment type="function">
    <text evidence="9">Catalyzes the conversion of 7,8-dihydroneopterin to 6-hydroxymethyl-7,8-dihydropterin.</text>
</comment>
<reference evidence="11 12" key="1">
    <citation type="submission" date="2024-07" db="EMBL/GenBank/DDBJ databases">
        <title>Mealworm larvae gut microbial communities from Newark, Delaware, USA.</title>
        <authorList>
            <person name="Blenner M."/>
        </authorList>
    </citation>
    <scope>NUCLEOTIDE SEQUENCE [LARGE SCALE GENOMIC DNA]</scope>
    <source>
        <strain evidence="11 12">UD i117</strain>
    </source>
</reference>
<comment type="catalytic activity">
    <reaction evidence="1">
        <text>6-hydroxymethyl-7,8-dihydropterin + ATP = (7,8-dihydropterin-6-yl)methyl diphosphate + AMP + H(+)</text>
        <dbReference type="Rhea" id="RHEA:11412"/>
        <dbReference type="ChEBI" id="CHEBI:15378"/>
        <dbReference type="ChEBI" id="CHEBI:30616"/>
        <dbReference type="ChEBI" id="CHEBI:44841"/>
        <dbReference type="ChEBI" id="CHEBI:72950"/>
        <dbReference type="ChEBI" id="CHEBI:456215"/>
        <dbReference type="EC" id="2.7.6.3"/>
    </reaction>
</comment>
<keyword evidence="4 11" id="KW-0808">Transferase</keyword>
<dbReference type="Proteomes" id="UP001565435">
    <property type="component" value="Unassembled WGS sequence"/>
</dbReference>
<accession>A0ABV4EL01</accession>
<keyword evidence="9 11" id="KW-0456">Lyase</keyword>
<dbReference type="EC" id="2.7.6.3" evidence="9"/>
<keyword evidence="6" id="KW-0418">Kinase</keyword>
<evidence type="ECO:0000256" key="4">
    <source>
        <dbReference type="ARBA" id="ARBA00022679"/>
    </source>
</evidence>
<dbReference type="InterPro" id="IPR006156">
    <property type="entry name" value="Dihydroneopterin_aldolase"/>
</dbReference>
<dbReference type="InterPro" id="IPR043133">
    <property type="entry name" value="GTP-CH-I_C/QueF"/>
</dbReference>
<evidence type="ECO:0000256" key="6">
    <source>
        <dbReference type="ARBA" id="ARBA00022777"/>
    </source>
</evidence>
<dbReference type="Gene3D" id="3.30.1130.10">
    <property type="match status" value="1"/>
</dbReference>
<evidence type="ECO:0000256" key="2">
    <source>
        <dbReference type="ARBA" id="ARBA00005051"/>
    </source>
</evidence>
<dbReference type="Pfam" id="PF02152">
    <property type="entry name" value="FolB"/>
    <property type="match status" value="1"/>
</dbReference>
<evidence type="ECO:0000256" key="8">
    <source>
        <dbReference type="ARBA" id="ARBA00022909"/>
    </source>
</evidence>
<evidence type="ECO:0000313" key="12">
    <source>
        <dbReference type="Proteomes" id="UP001565435"/>
    </source>
</evidence>
<protein>
    <recommendedName>
        <fullName evidence="9">Bifunctional folate synthesis protein</fullName>
    </recommendedName>
    <domain>
        <recommendedName>
            <fullName evidence="9">Dihydroneopterin aldolase</fullName>
            <shortName evidence="9">DHNA</shortName>
            <ecNumber evidence="9">4.1.2.25</ecNumber>
        </recommendedName>
        <alternativeName>
            <fullName evidence="9">7,8-dihydroneopterin aldolase</fullName>
        </alternativeName>
    </domain>
    <domain>
        <recommendedName>
            <fullName evidence="9">2-amino-4-hydroxy-6-hydroxymethyldihydropteridine pyrophosphokinase</fullName>
            <ecNumber evidence="9">2.7.6.3</ecNumber>
        </recommendedName>
        <alternativeName>
            <fullName evidence="9">6-hydroxymethyl-7,8-dihydropterin pyrophosphokinase</fullName>
            <shortName evidence="9">PPPK</shortName>
        </alternativeName>
        <alternativeName>
            <fullName evidence="9">7,8-dihydro-6-hydroxymethylpterin pyrophosphokinase</fullName>
            <shortName evidence="9">HPPK</shortName>
        </alternativeName>
    </domain>
</protein>
<keyword evidence="8 9" id="KW-0289">Folate biosynthesis</keyword>
<dbReference type="PROSITE" id="PS00794">
    <property type="entry name" value="HPPK"/>
    <property type="match status" value="1"/>
</dbReference>
<evidence type="ECO:0000256" key="5">
    <source>
        <dbReference type="ARBA" id="ARBA00022741"/>
    </source>
</evidence>
<evidence type="ECO:0000256" key="9">
    <source>
        <dbReference type="RuleBase" id="RU362079"/>
    </source>
</evidence>
<keyword evidence="12" id="KW-1185">Reference proteome</keyword>
<comment type="pathway">
    <text evidence="2">Cofactor biosynthesis; tetrahydrofolate biosynthesis; 2-amino-4-hydroxy-6-hydroxymethyl-7,8-dihydropteridine diphosphate from 7,8-dihydroneopterin triphosphate: step 4/4.</text>
</comment>
<dbReference type="EMBL" id="JBGBYS010000010">
    <property type="protein sequence ID" value="MEY9258956.1"/>
    <property type="molecule type" value="Genomic_DNA"/>
</dbReference>
<dbReference type="CDD" id="cd00483">
    <property type="entry name" value="HPPK"/>
    <property type="match status" value="1"/>
</dbReference>
<dbReference type="GO" id="GO:0004150">
    <property type="term" value="F:dihydroneopterin aldolase activity"/>
    <property type="evidence" value="ECO:0007669"/>
    <property type="project" value="UniProtKB-EC"/>
</dbReference>
<evidence type="ECO:0000256" key="3">
    <source>
        <dbReference type="ARBA" id="ARBA00009640"/>
    </source>
</evidence>
<name>A0ABV4EL01_BREEP</name>
<gene>
    <name evidence="11" type="ORF">ABH903_001979</name>
</gene>
<feature type="domain" description="7,8-dihydro-6-hydroxymethylpterin-pyrophosphokinase" evidence="10">
    <location>
        <begin position="238"/>
        <end position="249"/>
    </location>
</feature>
<evidence type="ECO:0000313" key="11">
    <source>
        <dbReference type="EMBL" id="MEY9258956.1"/>
    </source>
</evidence>
<dbReference type="Gene3D" id="3.30.70.560">
    <property type="entry name" value="7,8-Dihydro-6-hydroxymethylpterin-pyrophosphokinase HPPK"/>
    <property type="match status" value="1"/>
</dbReference>
<dbReference type="EC" id="4.1.2.25" evidence="9"/>
<dbReference type="NCBIfam" id="TIGR01498">
    <property type="entry name" value="folK"/>
    <property type="match status" value="1"/>
</dbReference>
<evidence type="ECO:0000256" key="7">
    <source>
        <dbReference type="ARBA" id="ARBA00022840"/>
    </source>
</evidence>
<proteinExistence type="inferred from homology"/>
<evidence type="ECO:0000256" key="1">
    <source>
        <dbReference type="ARBA" id="ARBA00000198"/>
    </source>
</evidence>
<comment type="catalytic activity">
    <reaction evidence="9">
        <text>7,8-dihydroneopterin = 6-hydroxymethyl-7,8-dihydropterin + glycolaldehyde</text>
        <dbReference type="Rhea" id="RHEA:10540"/>
        <dbReference type="ChEBI" id="CHEBI:17001"/>
        <dbReference type="ChEBI" id="CHEBI:17071"/>
        <dbReference type="ChEBI" id="CHEBI:44841"/>
        <dbReference type="EC" id="4.1.2.25"/>
    </reaction>
</comment>
<evidence type="ECO:0000259" key="10">
    <source>
        <dbReference type="PROSITE" id="PS00794"/>
    </source>
</evidence>
<dbReference type="SUPFAM" id="SSF55620">
    <property type="entry name" value="Tetrahydrobiopterin biosynthesis enzymes-like"/>
    <property type="match status" value="1"/>
</dbReference>
<comment type="caution">
    <text evidence="11">The sequence shown here is derived from an EMBL/GenBank/DDBJ whole genome shotgun (WGS) entry which is preliminary data.</text>
</comment>
<sequence>MTGTEAAPDRIELRGLTVRGNHGVFDFEKREGQDFVIDVTLHTSVERAAATDDLAETIHYGELAEDVAGIVENNTFDLIETLAERIADHCLSLCEHVEVVVHKPSAPIQRTFDDVRIRVERFRTTASAGEFATAANAVHAVPPAAASDGGETAAYLNLGANLGDAADTLDQAVAALDRHPEITVTSRSSLFRTAPWGRVEQDDFRNLGVLVTTTLPALELLSVAQGIEVACGRTRELRWGPRTLDIDLIRFGDEEAELRSQTPRLTLPHPRAHERAFVLAPWAELVGDTLIDTPQGRRPISAVLAELDDQDISRITSG</sequence>
<dbReference type="InterPro" id="IPR035907">
    <property type="entry name" value="Hppk_sf"/>
</dbReference>
<keyword evidence="7" id="KW-0067">ATP-binding</keyword>
<dbReference type="InterPro" id="IPR006157">
    <property type="entry name" value="FolB_dom"/>
</dbReference>
<dbReference type="SUPFAM" id="SSF55083">
    <property type="entry name" value="6-hydroxymethyl-7,8-dihydropterin pyrophosphokinase, HPPK"/>
    <property type="match status" value="1"/>
</dbReference>
<dbReference type="CDD" id="cd00534">
    <property type="entry name" value="DHNA_DHNTPE"/>
    <property type="match status" value="1"/>
</dbReference>
<comment type="similarity">
    <text evidence="3">In the N-terminal section; belongs to the DHNA family.</text>
</comment>
<keyword evidence="5" id="KW-0547">Nucleotide-binding</keyword>
<dbReference type="NCBIfam" id="TIGR00526">
    <property type="entry name" value="folB_dom"/>
    <property type="match status" value="1"/>
</dbReference>
<comment type="similarity">
    <text evidence="9">Belongs to the DHNA family.</text>
</comment>
<comment type="pathway">
    <text evidence="9">Cofactor biosynthesis; tetrahydrofolate biosynthesis; 2-amino-4-hydroxy-6-hydroxymethyl-7,8-dihydropteridine diphosphate from 7,8-dihydroneopterin triphosphate: step 3/4.</text>
</comment>
<dbReference type="RefSeq" id="WP_370036305.1">
    <property type="nucleotide sequence ID" value="NZ_JBGBYS010000010.1"/>
</dbReference>
<dbReference type="Pfam" id="PF01288">
    <property type="entry name" value="HPPK"/>
    <property type="match status" value="1"/>
</dbReference>
<dbReference type="PANTHER" id="PTHR43071">
    <property type="entry name" value="2-AMINO-4-HYDROXY-6-HYDROXYMETHYLDIHYDROPTERIDINE PYROPHOSPHOKINASE"/>
    <property type="match status" value="1"/>
</dbReference>
<dbReference type="InterPro" id="IPR000550">
    <property type="entry name" value="Hppk"/>
</dbReference>
<dbReference type="PANTHER" id="PTHR43071:SF1">
    <property type="entry name" value="2-AMINO-4-HYDROXY-6-HYDROXYMETHYLDIHYDROPTERIDINE PYROPHOSPHOKINASE"/>
    <property type="match status" value="1"/>
</dbReference>
<organism evidence="11 12">
    <name type="scientific">Brevibacterium epidermidis</name>
    <dbReference type="NCBI Taxonomy" id="1698"/>
    <lineage>
        <taxon>Bacteria</taxon>
        <taxon>Bacillati</taxon>
        <taxon>Actinomycetota</taxon>
        <taxon>Actinomycetes</taxon>
        <taxon>Micrococcales</taxon>
        <taxon>Brevibacteriaceae</taxon>
        <taxon>Brevibacterium</taxon>
    </lineage>
</organism>
<dbReference type="SMART" id="SM00905">
    <property type="entry name" value="FolB"/>
    <property type="match status" value="1"/>
</dbReference>
<dbReference type="NCBIfam" id="TIGR00525">
    <property type="entry name" value="folB"/>
    <property type="match status" value="1"/>
</dbReference>